<evidence type="ECO:0000259" key="3">
    <source>
        <dbReference type="Pfam" id="PF00591"/>
    </source>
</evidence>
<dbReference type="Pfam" id="PF00591">
    <property type="entry name" value="Glycos_transf_3"/>
    <property type="match status" value="1"/>
</dbReference>
<evidence type="ECO:0000313" key="4">
    <source>
        <dbReference type="EMBL" id="KAE8388495.1"/>
    </source>
</evidence>
<sequence>MTPEPITPLLKKLAHPLEPNEPVQASEVAGALTMLLEDKLNETQAAALLSLLHYKKDQYIAVINESIPRISQMQPNIEAVALKRVISERSAFEGNYLGGFCEIVGTAGSATPTIPVTTTASIVTSVEPENIIASIKPTAPALTKVAPENVSEIYKHSKYAFLPELNFYPGMKFTNPVRRELDIRTIFDLISTLLHPVGVNGGMEARVVGVPEGVTSCWMFSDRTYEENVAKIQHFTLQPLDFGVPIHPLHTLHTLKAKSTVNEDAKLLVDILHGSQIGHGEHGKDIPERGPGGCQWKEGLRRARWCIHSGEALRSLEAYIRATSII</sequence>
<proteinExistence type="predicted"/>
<dbReference type="InterPro" id="IPR000312">
    <property type="entry name" value="Glycosyl_Trfase_fam3"/>
</dbReference>
<dbReference type="GO" id="GO:0005829">
    <property type="term" value="C:cytosol"/>
    <property type="evidence" value="ECO:0007669"/>
    <property type="project" value="TreeGrafter"/>
</dbReference>
<gene>
    <name evidence="4" type="ORF">BDV23DRAFT_195079</name>
</gene>
<evidence type="ECO:0000256" key="2">
    <source>
        <dbReference type="ARBA" id="ARBA00022679"/>
    </source>
</evidence>
<dbReference type="InterPro" id="IPR035902">
    <property type="entry name" value="Nuc_phospho_transferase"/>
</dbReference>
<dbReference type="InterPro" id="IPR005940">
    <property type="entry name" value="Anthranilate_Pribosyl_Tfrase"/>
</dbReference>
<dbReference type="Gene3D" id="3.40.1030.10">
    <property type="entry name" value="Nucleoside phosphorylase/phosphoribosyltransferase catalytic domain"/>
    <property type="match status" value="2"/>
</dbReference>
<organism evidence="4">
    <name type="scientific">Petromyces alliaceus</name>
    <name type="common">Aspergillus alliaceus</name>
    <dbReference type="NCBI Taxonomy" id="209559"/>
    <lineage>
        <taxon>Eukaryota</taxon>
        <taxon>Fungi</taxon>
        <taxon>Dikarya</taxon>
        <taxon>Ascomycota</taxon>
        <taxon>Pezizomycotina</taxon>
        <taxon>Eurotiomycetes</taxon>
        <taxon>Eurotiomycetidae</taxon>
        <taxon>Eurotiales</taxon>
        <taxon>Aspergillaceae</taxon>
        <taxon>Aspergillus</taxon>
        <taxon>Aspergillus subgen. Circumdati</taxon>
    </lineage>
</organism>
<protein>
    <submittedName>
        <fullName evidence="4">Glycosyl transferase</fullName>
    </submittedName>
</protein>
<name>A0A5N7C323_PETAA</name>
<dbReference type="SUPFAM" id="SSF52418">
    <property type="entry name" value="Nucleoside phosphorylase/phosphoribosyltransferase catalytic domain"/>
    <property type="match status" value="1"/>
</dbReference>
<dbReference type="GO" id="GO:0004048">
    <property type="term" value="F:anthranilate phosphoribosyltransferase activity"/>
    <property type="evidence" value="ECO:0007669"/>
    <property type="project" value="InterPro"/>
</dbReference>
<dbReference type="Proteomes" id="UP000326877">
    <property type="component" value="Unassembled WGS sequence"/>
</dbReference>
<accession>A0A5N7C323</accession>
<evidence type="ECO:0000256" key="1">
    <source>
        <dbReference type="ARBA" id="ARBA00022676"/>
    </source>
</evidence>
<keyword evidence="2 4" id="KW-0808">Transferase</keyword>
<feature type="domain" description="Glycosyl transferase family 3" evidence="3">
    <location>
        <begin position="144"/>
        <end position="210"/>
    </location>
</feature>
<dbReference type="GO" id="GO:0000162">
    <property type="term" value="P:L-tryptophan biosynthetic process"/>
    <property type="evidence" value="ECO:0007669"/>
    <property type="project" value="InterPro"/>
</dbReference>
<dbReference type="EMBL" id="ML735277">
    <property type="protein sequence ID" value="KAE8388495.1"/>
    <property type="molecule type" value="Genomic_DNA"/>
</dbReference>
<reference evidence="4" key="1">
    <citation type="submission" date="2019-04" db="EMBL/GenBank/DDBJ databases">
        <title>Friends and foes A comparative genomics studyof 23 Aspergillus species from section Flavi.</title>
        <authorList>
            <consortium name="DOE Joint Genome Institute"/>
            <person name="Kjaerbolling I."/>
            <person name="Vesth T."/>
            <person name="Frisvad J.C."/>
            <person name="Nybo J.L."/>
            <person name="Theobald S."/>
            <person name="Kildgaard S."/>
            <person name="Isbrandt T."/>
            <person name="Kuo A."/>
            <person name="Sato A."/>
            <person name="Lyhne E.K."/>
            <person name="Kogle M.E."/>
            <person name="Wiebenga A."/>
            <person name="Kun R.S."/>
            <person name="Lubbers R.J."/>
            <person name="Makela M.R."/>
            <person name="Barry K."/>
            <person name="Chovatia M."/>
            <person name="Clum A."/>
            <person name="Daum C."/>
            <person name="Haridas S."/>
            <person name="He G."/>
            <person name="LaButti K."/>
            <person name="Lipzen A."/>
            <person name="Mondo S."/>
            <person name="Riley R."/>
            <person name="Salamov A."/>
            <person name="Simmons B.A."/>
            <person name="Magnuson J.K."/>
            <person name="Henrissat B."/>
            <person name="Mortensen U.H."/>
            <person name="Larsen T.O."/>
            <person name="Devries R.P."/>
            <person name="Grigoriev I.V."/>
            <person name="Machida M."/>
            <person name="Baker S.E."/>
            <person name="Andersen M.R."/>
        </authorList>
    </citation>
    <scope>NUCLEOTIDE SEQUENCE [LARGE SCALE GENOMIC DNA]</scope>
    <source>
        <strain evidence="4">IBT 14317</strain>
    </source>
</reference>
<dbReference type="PANTHER" id="PTHR43285">
    <property type="entry name" value="ANTHRANILATE PHOSPHORIBOSYLTRANSFERASE"/>
    <property type="match status" value="1"/>
</dbReference>
<dbReference type="AlphaFoldDB" id="A0A5N7C323"/>
<dbReference type="OrthoDB" id="427800at2759"/>
<dbReference type="PANTHER" id="PTHR43285:SF2">
    <property type="entry name" value="ANTHRANILATE PHOSPHORIBOSYLTRANSFERASE"/>
    <property type="match status" value="1"/>
</dbReference>
<keyword evidence="1" id="KW-0328">Glycosyltransferase</keyword>